<sequence>MSSLADHLNIPTPAYSTNPWRFLLQTYLRNALCPAPTSMGVPLRERPQDRNWKCVDYREAMLQSEAGSMIEPTLVDVRELDIWDFRTAVRKYIDETPDIFITEVVKPLMTIPCYDVTVATPEQIDFLSRVNDQNDFLLLIMTFILGPVTESCRMINNIPRGAPMAYTLQFIATRSPQEYPILDYDVLRIPTASHGLKGYLNIICIPPWKIGHEDLRAFAMPSKIPKKFRKFDRYQDVSEASMAKADDLWRVVSNVCEGPCFIVTNYLFWCFGRLESEVKMTNYDNYGKGKDKAVDDYAEGRATAVVSQPIELEMSVPNGIRLPMMTRPMGLGCTVPECLLFWIQMVRGAAPWLRSEPLPSDESDDMDDDDDMDDGDNMEDGDDDGGDEDYCNDG</sequence>
<evidence type="ECO:0000313" key="3">
    <source>
        <dbReference type="Proteomes" id="UP000053593"/>
    </source>
</evidence>
<reference evidence="2 3" key="1">
    <citation type="submission" date="2014-04" db="EMBL/GenBank/DDBJ databases">
        <title>Evolutionary Origins and Diversification of the Mycorrhizal Mutualists.</title>
        <authorList>
            <consortium name="DOE Joint Genome Institute"/>
            <consortium name="Mycorrhizal Genomics Consortium"/>
            <person name="Kohler A."/>
            <person name="Kuo A."/>
            <person name="Nagy L.G."/>
            <person name="Floudas D."/>
            <person name="Copeland A."/>
            <person name="Barry K.W."/>
            <person name="Cichocki N."/>
            <person name="Veneault-Fourrey C."/>
            <person name="LaButti K."/>
            <person name="Lindquist E.A."/>
            <person name="Lipzen A."/>
            <person name="Lundell T."/>
            <person name="Morin E."/>
            <person name="Murat C."/>
            <person name="Riley R."/>
            <person name="Ohm R."/>
            <person name="Sun H."/>
            <person name="Tunlid A."/>
            <person name="Henrissat B."/>
            <person name="Grigoriev I.V."/>
            <person name="Hibbett D.S."/>
            <person name="Martin F."/>
        </authorList>
    </citation>
    <scope>NUCLEOTIDE SEQUENCE [LARGE SCALE GENOMIC DNA]</scope>
    <source>
        <strain evidence="2 3">FD-317 M1</strain>
    </source>
</reference>
<protein>
    <submittedName>
        <fullName evidence="2">Unplaced genomic scaffold GYMLUscaffold_88, whole genome shotgun sequence</fullName>
    </submittedName>
</protein>
<evidence type="ECO:0000256" key="1">
    <source>
        <dbReference type="SAM" id="MobiDB-lite"/>
    </source>
</evidence>
<name>A0A0D0C4U9_9AGAR</name>
<keyword evidence="3" id="KW-1185">Reference proteome</keyword>
<proteinExistence type="predicted"/>
<dbReference type="AlphaFoldDB" id="A0A0D0C4U9"/>
<dbReference type="EMBL" id="KN834836">
    <property type="protein sequence ID" value="KIK52852.1"/>
    <property type="molecule type" value="Genomic_DNA"/>
</dbReference>
<feature type="compositionally biased region" description="Acidic residues" evidence="1">
    <location>
        <begin position="359"/>
        <end position="394"/>
    </location>
</feature>
<dbReference type="HOGENOM" id="CLU_700310_0_0_1"/>
<dbReference type="Proteomes" id="UP000053593">
    <property type="component" value="Unassembled WGS sequence"/>
</dbReference>
<organism evidence="2 3">
    <name type="scientific">Collybiopsis luxurians FD-317 M1</name>
    <dbReference type="NCBI Taxonomy" id="944289"/>
    <lineage>
        <taxon>Eukaryota</taxon>
        <taxon>Fungi</taxon>
        <taxon>Dikarya</taxon>
        <taxon>Basidiomycota</taxon>
        <taxon>Agaricomycotina</taxon>
        <taxon>Agaricomycetes</taxon>
        <taxon>Agaricomycetidae</taxon>
        <taxon>Agaricales</taxon>
        <taxon>Marasmiineae</taxon>
        <taxon>Omphalotaceae</taxon>
        <taxon>Collybiopsis</taxon>
        <taxon>Collybiopsis luxurians</taxon>
    </lineage>
</organism>
<dbReference type="OrthoDB" id="2997350at2759"/>
<evidence type="ECO:0000313" key="2">
    <source>
        <dbReference type="EMBL" id="KIK52852.1"/>
    </source>
</evidence>
<feature type="region of interest" description="Disordered" evidence="1">
    <location>
        <begin position="354"/>
        <end position="394"/>
    </location>
</feature>
<gene>
    <name evidence="2" type="ORF">GYMLUDRAFT_100573</name>
</gene>
<accession>A0A0D0C4U9</accession>